<evidence type="ECO:0000313" key="3">
    <source>
        <dbReference type="EMBL" id="CDZ97182.1"/>
    </source>
</evidence>
<feature type="region of interest" description="Disordered" evidence="2">
    <location>
        <begin position="350"/>
        <end position="376"/>
    </location>
</feature>
<reference evidence="3" key="1">
    <citation type="submission" date="2014-08" db="EMBL/GenBank/DDBJ databases">
        <authorList>
            <person name="Sharma Rahul"/>
            <person name="Thines Marco"/>
        </authorList>
    </citation>
    <scope>NUCLEOTIDE SEQUENCE</scope>
</reference>
<evidence type="ECO:0000256" key="2">
    <source>
        <dbReference type="SAM" id="MobiDB-lite"/>
    </source>
</evidence>
<dbReference type="InterPro" id="IPR004000">
    <property type="entry name" value="Actin"/>
</dbReference>
<sequence>MDFRNSKVIVLDSSSDFVRVIYGLDELLKPPSSEVLARVGKRLQPDPATSQDEYDQASTSTTPAPGSKPPAVVYLIGSDLEKAEAAGEELEIIWPFRDGWTDWKSIEALWKYALYQSGPYHRRTNESPIIVTHPSLFSNNQIHLLTQVLFERLNVPAISLLPRPVGALFAGNATTGVVVDIGLEETSITPVVDSTVCPNGCLETSLGVRHCELWMASLLTKEEQLIKTLQSPSPSSLEEPESSPKEQPASPSDTTAPSTTAPGESEASKEINAAPTTPPTPPLPPVSDEDLHDTLIRLSEHMWKNNLIRPVLAGGEPYSAEQEEEGVTDIAAALVAGREKALIEARAAKSHKSAAKKEEEAKKRAAQAAAAAQATGDQRDADVTMVEFEGRELWIGHVRQRFCEPLFEPSLLQGIKGLEGLNGGRPDELVGVQELVQMGIACVNGPEKVLCWEGVSVVGEMARVKTFPVTLLSHLMQYILTDPESISEVQPKNTRFLRIPKYFPEYVEEGGWSAPFLGASIVGKLVYADLTGKYFTTKVDYNRHGPARMTSAPDL</sequence>
<dbReference type="SMART" id="SM00268">
    <property type="entry name" value="ACTIN"/>
    <property type="match status" value="1"/>
</dbReference>
<dbReference type="InterPro" id="IPR043129">
    <property type="entry name" value="ATPase_NBD"/>
</dbReference>
<comment type="similarity">
    <text evidence="1">Belongs to the actin family.</text>
</comment>
<feature type="region of interest" description="Disordered" evidence="2">
    <location>
        <begin position="228"/>
        <end position="289"/>
    </location>
</feature>
<feature type="compositionally biased region" description="Low complexity" evidence="2">
    <location>
        <begin position="245"/>
        <end position="262"/>
    </location>
</feature>
<accession>A0A0F7SJK9</accession>
<dbReference type="EMBL" id="LN483167">
    <property type="protein sequence ID" value="CDZ97182.1"/>
    <property type="molecule type" value="Genomic_DNA"/>
</dbReference>
<evidence type="ECO:0000256" key="1">
    <source>
        <dbReference type="RuleBase" id="RU000487"/>
    </source>
</evidence>
<dbReference type="AlphaFoldDB" id="A0A0F7SJK9"/>
<feature type="compositionally biased region" description="Polar residues" evidence="2">
    <location>
        <begin position="47"/>
        <end position="64"/>
    </location>
</feature>
<dbReference type="SUPFAM" id="SSF53067">
    <property type="entry name" value="Actin-like ATPase domain"/>
    <property type="match status" value="2"/>
</dbReference>
<dbReference type="Gene3D" id="3.30.420.40">
    <property type="match status" value="3"/>
</dbReference>
<organism evidence="3">
    <name type="scientific">Phaffia rhodozyma</name>
    <name type="common">Yeast</name>
    <name type="synonym">Xanthophyllomyces dendrorhous</name>
    <dbReference type="NCBI Taxonomy" id="264483"/>
    <lineage>
        <taxon>Eukaryota</taxon>
        <taxon>Fungi</taxon>
        <taxon>Dikarya</taxon>
        <taxon>Basidiomycota</taxon>
        <taxon>Agaricomycotina</taxon>
        <taxon>Tremellomycetes</taxon>
        <taxon>Cystofilobasidiales</taxon>
        <taxon>Mrakiaceae</taxon>
        <taxon>Phaffia</taxon>
    </lineage>
</organism>
<proteinExistence type="inferred from homology"/>
<dbReference type="PANTHER" id="PTHR11937">
    <property type="entry name" value="ACTIN"/>
    <property type="match status" value="1"/>
</dbReference>
<dbReference type="CDD" id="cd10208">
    <property type="entry name" value="ASKHA_NBD_ScArp9-like"/>
    <property type="match status" value="1"/>
</dbReference>
<dbReference type="Pfam" id="PF00022">
    <property type="entry name" value="Actin"/>
    <property type="match status" value="1"/>
</dbReference>
<feature type="compositionally biased region" description="Pro residues" evidence="2">
    <location>
        <begin position="276"/>
        <end position="285"/>
    </location>
</feature>
<name>A0A0F7SJK9_PHARH</name>
<protein>
    <submittedName>
        <fullName evidence="3">Actin and related proteins</fullName>
    </submittedName>
</protein>
<feature type="region of interest" description="Disordered" evidence="2">
    <location>
        <begin position="38"/>
        <end position="66"/>
    </location>
</feature>